<reference evidence="1 2" key="1">
    <citation type="submission" date="2017-05" db="EMBL/GenBank/DDBJ databases">
        <title>Genomic insights into alkan degradation activity of Oleiphilus messinensis.</title>
        <authorList>
            <person name="Kozyavkin S.A."/>
            <person name="Slesarev A.I."/>
            <person name="Golyshin P.N."/>
            <person name="Korzhenkov A."/>
            <person name="Golyshina O.N."/>
            <person name="Toshchakov S.V."/>
        </authorList>
    </citation>
    <scope>NUCLEOTIDE SEQUENCE [LARGE SCALE GENOMIC DNA]</scope>
    <source>
        <strain evidence="1 2">ME102</strain>
    </source>
</reference>
<dbReference type="KEGG" id="ome:OLMES_3790"/>
<keyword evidence="2" id="KW-1185">Reference proteome</keyword>
<dbReference type="EMBL" id="CP021425">
    <property type="protein sequence ID" value="ARU57810.1"/>
    <property type="molecule type" value="Genomic_DNA"/>
</dbReference>
<evidence type="ECO:0000313" key="1">
    <source>
        <dbReference type="EMBL" id="ARU57810.1"/>
    </source>
</evidence>
<accession>A0A1Y0IC37</accession>
<dbReference type="RefSeq" id="WP_087462664.1">
    <property type="nucleotide sequence ID" value="NZ_CP021425.1"/>
</dbReference>
<sequence>MVFYQYGVAQPIIKHQNRAGTDINGEERQEQSKQVFDLLSAVFKTLTCLMIHSAEEGATN</sequence>
<dbReference type="Proteomes" id="UP000196027">
    <property type="component" value="Chromosome"/>
</dbReference>
<dbReference type="AlphaFoldDB" id="A0A1Y0IC37"/>
<proteinExistence type="predicted"/>
<protein>
    <submittedName>
        <fullName evidence="1">Uncharacterized protein</fullName>
    </submittedName>
</protein>
<name>A0A1Y0IC37_9GAMM</name>
<gene>
    <name evidence="1" type="ORF">OLMES_3790</name>
</gene>
<evidence type="ECO:0000313" key="2">
    <source>
        <dbReference type="Proteomes" id="UP000196027"/>
    </source>
</evidence>
<organism evidence="1 2">
    <name type="scientific">Oleiphilus messinensis</name>
    <dbReference type="NCBI Taxonomy" id="141451"/>
    <lineage>
        <taxon>Bacteria</taxon>
        <taxon>Pseudomonadati</taxon>
        <taxon>Pseudomonadota</taxon>
        <taxon>Gammaproteobacteria</taxon>
        <taxon>Oceanospirillales</taxon>
        <taxon>Oleiphilaceae</taxon>
        <taxon>Oleiphilus</taxon>
    </lineage>
</organism>